<feature type="transmembrane region" description="Helical" evidence="9">
    <location>
        <begin position="41"/>
        <end position="60"/>
    </location>
</feature>
<feature type="transmembrane region" description="Helical" evidence="9">
    <location>
        <begin position="277"/>
        <end position="295"/>
    </location>
</feature>
<feature type="transmembrane region" description="Helical" evidence="9">
    <location>
        <begin position="326"/>
        <end position="346"/>
    </location>
</feature>
<keyword evidence="7 9" id="KW-0472">Membrane</keyword>
<keyword evidence="2" id="KW-0813">Transport</keyword>
<evidence type="ECO:0000256" key="5">
    <source>
        <dbReference type="ARBA" id="ARBA00022692"/>
    </source>
</evidence>
<comment type="caution">
    <text evidence="10">The sequence shown here is derived from an EMBL/GenBank/DDBJ whole genome shotgun (WGS) entry which is preliminary data.</text>
</comment>
<evidence type="ECO:0000256" key="8">
    <source>
        <dbReference type="ARBA" id="ARBA00039381"/>
    </source>
</evidence>
<evidence type="ECO:0000256" key="2">
    <source>
        <dbReference type="ARBA" id="ARBA00022448"/>
    </source>
</evidence>
<dbReference type="GO" id="GO:0005886">
    <property type="term" value="C:plasma membrane"/>
    <property type="evidence" value="ECO:0007669"/>
    <property type="project" value="UniProtKB-SubCell"/>
</dbReference>
<evidence type="ECO:0000256" key="1">
    <source>
        <dbReference type="ARBA" id="ARBA00004651"/>
    </source>
</evidence>
<dbReference type="PANTHER" id="PTHR32196:SF71">
    <property type="entry name" value="AUTOINDUCER 2 IMPORT SYSTEM PERMEASE PROTEIN LSRD"/>
    <property type="match status" value="1"/>
</dbReference>
<sequence length="353" mass="37536">MQKKVLYLVAKHWALIFLLVLIVFFSLTGQNFFSLRNFNNILIAATATLLLAAGETYVIISGGIDLSVGFIMGFVAVSSATVMQKLYAKGAGWPELLCILIGCAVGLVLGIIPGLINGVLVAKCRVPPFIATLGMYGIANGVALKICEGFPVSFLPPVTGKIGNGFLAYYSSKNGLTFFEKPILTDRADILALKGLMPFSLLIVLILLAIFGVILSKTQFGQHTYAIGGNADAAIRSGINVPWHLIKIYAISSFLASCAGVLLVLRFTMGNHTQFSATYELFAIASVVIGGASLMGGSGTIAGTVIGVLLLGTLETGFVIVGIEVFYRYIAVGCILIFAVLIDQFFPELVHHE</sequence>
<feature type="transmembrane region" description="Helical" evidence="9">
    <location>
        <begin position="246"/>
        <end position="265"/>
    </location>
</feature>
<dbReference type="CDD" id="cd06579">
    <property type="entry name" value="TM_PBP1_transp_AraH_like"/>
    <property type="match status" value="1"/>
</dbReference>
<evidence type="ECO:0000256" key="9">
    <source>
        <dbReference type="SAM" id="Phobius"/>
    </source>
</evidence>
<evidence type="ECO:0000256" key="6">
    <source>
        <dbReference type="ARBA" id="ARBA00022989"/>
    </source>
</evidence>
<keyword evidence="4" id="KW-0997">Cell inner membrane</keyword>
<organism evidence="10 11">
    <name type="scientific">candidate division KSB3 bacterium</name>
    <dbReference type="NCBI Taxonomy" id="2044937"/>
    <lineage>
        <taxon>Bacteria</taxon>
        <taxon>candidate division KSB3</taxon>
    </lineage>
</organism>
<accession>A0A2G6EAQ5</accession>
<dbReference type="PANTHER" id="PTHR32196">
    <property type="entry name" value="ABC TRANSPORTER PERMEASE PROTEIN YPHD-RELATED-RELATED"/>
    <property type="match status" value="1"/>
</dbReference>
<dbReference type="Proteomes" id="UP000229740">
    <property type="component" value="Unassembled WGS sequence"/>
</dbReference>
<feature type="transmembrane region" description="Helical" evidence="9">
    <location>
        <begin position="301"/>
        <end position="321"/>
    </location>
</feature>
<keyword evidence="5 9" id="KW-0812">Transmembrane</keyword>
<feature type="transmembrane region" description="Helical" evidence="9">
    <location>
        <begin position="66"/>
        <end position="84"/>
    </location>
</feature>
<comment type="subcellular location">
    <subcellularLocation>
        <location evidence="1">Cell membrane</location>
        <topology evidence="1">Multi-pass membrane protein</topology>
    </subcellularLocation>
</comment>
<evidence type="ECO:0000256" key="7">
    <source>
        <dbReference type="ARBA" id="ARBA00023136"/>
    </source>
</evidence>
<evidence type="ECO:0000313" key="10">
    <source>
        <dbReference type="EMBL" id="PID59179.1"/>
    </source>
</evidence>
<dbReference type="AlphaFoldDB" id="A0A2G6EAQ5"/>
<dbReference type="InterPro" id="IPR001851">
    <property type="entry name" value="ABC_transp_permease"/>
</dbReference>
<proteinExistence type="predicted"/>
<keyword evidence="3" id="KW-1003">Cell membrane</keyword>
<evidence type="ECO:0000256" key="4">
    <source>
        <dbReference type="ARBA" id="ARBA00022519"/>
    </source>
</evidence>
<feature type="transmembrane region" description="Helical" evidence="9">
    <location>
        <begin position="12"/>
        <end position="29"/>
    </location>
</feature>
<feature type="transmembrane region" description="Helical" evidence="9">
    <location>
        <begin position="196"/>
        <end position="215"/>
    </location>
</feature>
<protein>
    <recommendedName>
        <fullName evidence="8">Autoinducer 2 import system permease protein LsrD</fullName>
    </recommendedName>
</protein>
<evidence type="ECO:0000313" key="11">
    <source>
        <dbReference type="Proteomes" id="UP000229740"/>
    </source>
</evidence>
<dbReference type="Pfam" id="PF02653">
    <property type="entry name" value="BPD_transp_2"/>
    <property type="match status" value="1"/>
</dbReference>
<dbReference type="GO" id="GO:0022857">
    <property type="term" value="F:transmembrane transporter activity"/>
    <property type="evidence" value="ECO:0007669"/>
    <property type="project" value="InterPro"/>
</dbReference>
<dbReference type="EMBL" id="PDPS01000020">
    <property type="protein sequence ID" value="PID59179.1"/>
    <property type="molecule type" value="Genomic_DNA"/>
</dbReference>
<feature type="transmembrane region" description="Helical" evidence="9">
    <location>
        <begin position="96"/>
        <end position="116"/>
    </location>
</feature>
<keyword evidence="6 9" id="KW-1133">Transmembrane helix</keyword>
<gene>
    <name evidence="10" type="ORF">CSB45_01610</name>
</gene>
<reference evidence="10 11" key="1">
    <citation type="submission" date="2017-10" db="EMBL/GenBank/DDBJ databases">
        <title>Novel microbial diversity and functional potential in the marine mammal oral microbiome.</title>
        <authorList>
            <person name="Dudek N.K."/>
            <person name="Sun C.L."/>
            <person name="Burstein D."/>
            <person name="Kantor R.S."/>
            <person name="Aliaga Goltsman D.S."/>
            <person name="Bik E.M."/>
            <person name="Thomas B.C."/>
            <person name="Banfield J.F."/>
            <person name="Relman D.A."/>
        </authorList>
    </citation>
    <scope>NUCLEOTIDE SEQUENCE [LARGE SCALE GENOMIC DNA]</scope>
    <source>
        <strain evidence="10">DOLZORAL124_49_17</strain>
    </source>
</reference>
<name>A0A2G6EAQ5_9BACT</name>
<evidence type="ECO:0000256" key="3">
    <source>
        <dbReference type="ARBA" id="ARBA00022475"/>
    </source>
</evidence>